<name>A0ABT0M9E4_9BACL</name>
<dbReference type="EMBL" id="JAMAST010000004">
    <property type="protein sequence ID" value="MCL1631497.1"/>
    <property type="molecule type" value="Genomic_DNA"/>
</dbReference>
<keyword evidence="1" id="KW-1133">Transmembrane helix</keyword>
<keyword evidence="3" id="KW-1185">Reference proteome</keyword>
<comment type="caution">
    <text evidence="2">The sequence shown here is derived from an EMBL/GenBank/DDBJ whole genome shotgun (WGS) entry which is preliminary data.</text>
</comment>
<organism evidence="2 3">
    <name type="scientific">Sporolactobacillus mangiferae</name>
    <dbReference type="NCBI Taxonomy" id="2940498"/>
    <lineage>
        <taxon>Bacteria</taxon>
        <taxon>Bacillati</taxon>
        <taxon>Bacillota</taxon>
        <taxon>Bacilli</taxon>
        <taxon>Bacillales</taxon>
        <taxon>Sporolactobacillaceae</taxon>
        <taxon>Sporolactobacillus</taxon>
    </lineage>
</organism>
<reference evidence="2 3" key="1">
    <citation type="submission" date="2022-05" db="EMBL/GenBank/DDBJ databases">
        <title>Sporolactobacillus sp nov CPB3-1, isolated from tree bark (Mangifera indica L.).</title>
        <authorList>
            <person name="Phuengjayaem S."/>
            <person name="Tanasupawat S."/>
        </authorList>
    </citation>
    <scope>NUCLEOTIDE SEQUENCE [LARGE SCALE GENOMIC DNA]</scope>
    <source>
        <strain evidence="2 3">CPB3-1</strain>
    </source>
</reference>
<evidence type="ECO:0000256" key="1">
    <source>
        <dbReference type="SAM" id="Phobius"/>
    </source>
</evidence>
<keyword evidence="1" id="KW-0812">Transmembrane</keyword>
<evidence type="ECO:0000313" key="2">
    <source>
        <dbReference type="EMBL" id="MCL1631497.1"/>
    </source>
</evidence>
<feature type="transmembrane region" description="Helical" evidence="1">
    <location>
        <begin position="6"/>
        <end position="27"/>
    </location>
</feature>
<dbReference type="RefSeq" id="WP_249099592.1">
    <property type="nucleotide sequence ID" value="NZ_JAMAST010000004.1"/>
</dbReference>
<keyword evidence="1" id="KW-0472">Membrane</keyword>
<evidence type="ECO:0000313" key="3">
    <source>
        <dbReference type="Proteomes" id="UP001203004"/>
    </source>
</evidence>
<gene>
    <name evidence="2" type="ORF">M3N64_05980</name>
</gene>
<sequence length="47" mass="5888">MNWSMYVPFFTMILFWFALIAVIYMLIKRLIRFTIQEIKRELKNTQE</sequence>
<proteinExistence type="predicted"/>
<protein>
    <recommendedName>
        <fullName evidence="4">CcmD family protein</fullName>
    </recommendedName>
</protein>
<accession>A0ABT0M9E4</accession>
<dbReference type="Proteomes" id="UP001203004">
    <property type="component" value="Unassembled WGS sequence"/>
</dbReference>
<evidence type="ECO:0008006" key="4">
    <source>
        <dbReference type="Google" id="ProtNLM"/>
    </source>
</evidence>